<dbReference type="EMBL" id="LAZR01021189">
    <property type="protein sequence ID" value="KKL86174.1"/>
    <property type="molecule type" value="Genomic_DNA"/>
</dbReference>
<organism evidence="1">
    <name type="scientific">marine sediment metagenome</name>
    <dbReference type="NCBI Taxonomy" id="412755"/>
    <lineage>
        <taxon>unclassified sequences</taxon>
        <taxon>metagenomes</taxon>
        <taxon>ecological metagenomes</taxon>
    </lineage>
</organism>
<comment type="caution">
    <text evidence="1">The sequence shown here is derived from an EMBL/GenBank/DDBJ whole genome shotgun (WGS) entry which is preliminary data.</text>
</comment>
<dbReference type="AlphaFoldDB" id="A0A0F9FIE2"/>
<name>A0A0F9FIE2_9ZZZZ</name>
<accession>A0A0F9FIE2</accession>
<reference evidence="1" key="1">
    <citation type="journal article" date="2015" name="Nature">
        <title>Complex archaea that bridge the gap between prokaryotes and eukaryotes.</title>
        <authorList>
            <person name="Spang A."/>
            <person name="Saw J.H."/>
            <person name="Jorgensen S.L."/>
            <person name="Zaremba-Niedzwiedzka K."/>
            <person name="Martijn J."/>
            <person name="Lind A.E."/>
            <person name="van Eijk R."/>
            <person name="Schleper C."/>
            <person name="Guy L."/>
            <person name="Ettema T.J."/>
        </authorList>
    </citation>
    <scope>NUCLEOTIDE SEQUENCE</scope>
</reference>
<sequence>VPAQVAVAPPVPAQVAYEATPLDLYELEQRRMMLQDQTLFYN</sequence>
<evidence type="ECO:0000313" key="1">
    <source>
        <dbReference type="EMBL" id="KKL86174.1"/>
    </source>
</evidence>
<protein>
    <submittedName>
        <fullName evidence="1">Uncharacterized protein</fullName>
    </submittedName>
</protein>
<gene>
    <name evidence="1" type="ORF">LCGC14_1947330</name>
</gene>
<proteinExistence type="predicted"/>
<feature type="non-terminal residue" evidence="1">
    <location>
        <position position="1"/>
    </location>
</feature>